<dbReference type="Pfam" id="PF04542">
    <property type="entry name" value="Sigma70_r2"/>
    <property type="match status" value="1"/>
</dbReference>
<evidence type="ECO:0000256" key="2">
    <source>
        <dbReference type="ARBA" id="ARBA00023015"/>
    </source>
</evidence>
<evidence type="ECO:0000259" key="6">
    <source>
        <dbReference type="Pfam" id="PF08281"/>
    </source>
</evidence>
<evidence type="ECO:0000313" key="7">
    <source>
        <dbReference type="EMBL" id="SMG43657.1"/>
    </source>
</evidence>
<protein>
    <submittedName>
        <fullName evidence="7">RNA polymerase sigma factor, sigma-70 family</fullName>
    </submittedName>
</protein>
<dbReference type="PANTHER" id="PTHR43133">
    <property type="entry name" value="RNA POLYMERASE ECF-TYPE SIGMA FACTO"/>
    <property type="match status" value="1"/>
</dbReference>
<dbReference type="SUPFAM" id="SSF88946">
    <property type="entry name" value="Sigma2 domain of RNA polymerase sigma factors"/>
    <property type="match status" value="1"/>
</dbReference>
<dbReference type="EMBL" id="FXAZ01000003">
    <property type="protein sequence ID" value="SMG43657.1"/>
    <property type="molecule type" value="Genomic_DNA"/>
</dbReference>
<dbReference type="InterPro" id="IPR039425">
    <property type="entry name" value="RNA_pol_sigma-70-like"/>
</dbReference>
<dbReference type="GO" id="GO:0003677">
    <property type="term" value="F:DNA binding"/>
    <property type="evidence" value="ECO:0007669"/>
    <property type="project" value="InterPro"/>
</dbReference>
<feature type="domain" description="RNA polymerase sigma factor 70 region 4 type 2" evidence="6">
    <location>
        <begin position="144"/>
        <end position="196"/>
    </location>
</feature>
<organism evidence="7 8">
    <name type="scientific">Paenibacillus aquistagni</name>
    <dbReference type="NCBI Taxonomy" id="1852522"/>
    <lineage>
        <taxon>Bacteria</taxon>
        <taxon>Bacillati</taxon>
        <taxon>Bacillota</taxon>
        <taxon>Bacilli</taxon>
        <taxon>Bacillales</taxon>
        <taxon>Paenibacillaceae</taxon>
        <taxon>Paenibacillus</taxon>
    </lineage>
</organism>
<dbReference type="SUPFAM" id="SSF88659">
    <property type="entry name" value="Sigma3 and sigma4 domains of RNA polymerase sigma factors"/>
    <property type="match status" value="1"/>
</dbReference>
<comment type="similarity">
    <text evidence="1">Belongs to the sigma-70 factor family. ECF subfamily.</text>
</comment>
<proteinExistence type="inferred from homology"/>
<dbReference type="GO" id="GO:0016987">
    <property type="term" value="F:sigma factor activity"/>
    <property type="evidence" value="ECO:0007669"/>
    <property type="project" value="UniProtKB-KW"/>
</dbReference>
<dbReference type="GO" id="GO:0006352">
    <property type="term" value="P:DNA-templated transcription initiation"/>
    <property type="evidence" value="ECO:0007669"/>
    <property type="project" value="InterPro"/>
</dbReference>
<dbReference type="InterPro" id="IPR013249">
    <property type="entry name" value="RNA_pol_sigma70_r4_t2"/>
</dbReference>
<dbReference type="AlphaFoldDB" id="A0A1X7KR22"/>
<name>A0A1X7KR22_9BACL</name>
<feature type="domain" description="RNA polymerase sigma-70 region 2" evidence="5">
    <location>
        <begin position="32"/>
        <end position="99"/>
    </location>
</feature>
<dbReference type="CDD" id="cd06171">
    <property type="entry name" value="Sigma70_r4"/>
    <property type="match status" value="1"/>
</dbReference>
<evidence type="ECO:0000256" key="1">
    <source>
        <dbReference type="ARBA" id="ARBA00010641"/>
    </source>
</evidence>
<dbReference type="InterPro" id="IPR014284">
    <property type="entry name" value="RNA_pol_sigma-70_dom"/>
</dbReference>
<dbReference type="PANTHER" id="PTHR43133:SF51">
    <property type="entry name" value="RNA POLYMERASE SIGMA FACTOR"/>
    <property type="match status" value="1"/>
</dbReference>
<reference evidence="7 8" key="1">
    <citation type="submission" date="2017-04" db="EMBL/GenBank/DDBJ databases">
        <authorList>
            <person name="Afonso C.L."/>
            <person name="Miller P.J."/>
            <person name="Scott M.A."/>
            <person name="Spackman E."/>
            <person name="Goraichik I."/>
            <person name="Dimitrov K.M."/>
            <person name="Suarez D.L."/>
            <person name="Swayne D.E."/>
        </authorList>
    </citation>
    <scope>NUCLEOTIDE SEQUENCE [LARGE SCALE GENOMIC DNA]</scope>
    <source>
        <strain evidence="7 8">11</strain>
    </source>
</reference>
<dbReference type="InterPro" id="IPR013325">
    <property type="entry name" value="RNA_pol_sigma_r2"/>
</dbReference>
<evidence type="ECO:0000256" key="4">
    <source>
        <dbReference type="ARBA" id="ARBA00023163"/>
    </source>
</evidence>
<evidence type="ECO:0000313" key="8">
    <source>
        <dbReference type="Proteomes" id="UP000193834"/>
    </source>
</evidence>
<dbReference type="NCBIfam" id="TIGR02937">
    <property type="entry name" value="sigma70-ECF"/>
    <property type="match status" value="1"/>
</dbReference>
<dbReference type="STRING" id="1852522.SAMN06295960_2588"/>
<keyword evidence="4" id="KW-0804">Transcription</keyword>
<keyword evidence="8" id="KW-1185">Reference proteome</keyword>
<keyword evidence="3" id="KW-0731">Sigma factor</keyword>
<dbReference type="InterPro" id="IPR007627">
    <property type="entry name" value="RNA_pol_sigma70_r2"/>
</dbReference>
<accession>A0A1X7KR22</accession>
<dbReference type="InterPro" id="IPR013324">
    <property type="entry name" value="RNA_pol_sigma_r3/r4-like"/>
</dbReference>
<dbReference type="Proteomes" id="UP000193834">
    <property type="component" value="Unassembled WGS sequence"/>
</dbReference>
<evidence type="ECO:0000259" key="5">
    <source>
        <dbReference type="Pfam" id="PF04542"/>
    </source>
</evidence>
<dbReference type="InterPro" id="IPR036388">
    <property type="entry name" value="WH-like_DNA-bd_sf"/>
</dbReference>
<sequence>MRLYFWKEGRAIDEEQVVMRIRAGDADAFRLLMEGYRQHIFQIAYSVVRNRADAEDIVQEAFIQIHRALPQYEMKGLKAWISRITINKAIDYKRKKARRPELVSQLATHDGALRADHESVDSAYPYEQNSRDALAEVLDIERKEQLAAELDRIPPLHREMVQAFYLEDKSYDQIASEQHITPKTVESRLYRARQWLRNHWKEEDWR</sequence>
<keyword evidence="2" id="KW-0805">Transcription regulation</keyword>
<dbReference type="Gene3D" id="1.10.10.10">
    <property type="entry name" value="Winged helix-like DNA-binding domain superfamily/Winged helix DNA-binding domain"/>
    <property type="match status" value="1"/>
</dbReference>
<dbReference type="Gene3D" id="1.10.1740.10">
    <property type="match status" value="1"/>
</dbReference>
<gene>
    <name evidence="7" type="ORF">SAMN06295960_2588</name>
</gene>
<evidence type="ECO:0000256" key="3">
    <source>
        <dbReference type="ARBA" id="ARBA00023082"/>
    </source>
</evidence>
<dbReference type="Pfam" id="PF08281">
    <property type="entry name" value="Sigma70_r4_2"/>
    <property type="match status" value="1"/>
</dbReference>